<dbReference type="NCBIfam" id="TIGR00097">
    <property type="entry name" value="HMP-P_kinase"/>
    <property type="match status" value="1"/>
</dbReference>
<keyword evidence="3" id="KW-0808">Transferase</keyword>
<sequence>MSHIHNTLLERPPSVLSIAGSDSGGGAGIQADLKTFAALGVHGLTAIAALTAQTTRGVSAVELPSLGFLHEQIRCLLEDFDVRAIKIGMLADAARIHCVADALAARPDIPVVLDPVMVASSGARLLAADAIHALKLSLLPRATVLTPNLPEAEVLVERPLADAEACAQAAAELRAAGAAWVLMKGGHLGEGDQVHDRLYGADPQVLSWSQQRLDLSPHGTGCTLSSAIAALIATGMEVPAAVGHAIGFVHQALRAAYRPGLGELAVLDHLAARRPL</sequence>
<protein>
    <recommendedName>
        <fullName evidence="2">hydroxymethylpyrimidine kinase</fullName>
        <ecNumber evidence="2">2.7.1.49</ecNumber>
    </recommendedName>
</protein>
<dbReference type="GO" id="GO:0008972">
    <property type="term" value="F:phosphomethylpyrimidine kinase activity"/>
    <property type="evidence" value="ECO:0007669"/>
    <property type="project" value="InterPro"/>
</dbReference>
<keyword evidence="5 8" id="KW-0418">Kinase</keyword>
<dbReference type="RefSeq" id="WP_091237951.1">
    <property type="nucleotide sequence ID" value="NZ_FNAG01000001.1"/>
</dbReference>
<evidence type="ECO:0000313" key="9">
    <source>
        <dbReference type="Proteomes" id="UP000199603"/>
    </source>
</evidence>
<dbReference type="EC" id="2.7.1.49" evidence="2"/>
<keyword evidence="9" id="KW-1185">Reference proteome</keyword>
<proteinExistence type="predicted"/>
<dbReference type="STRING" id="265719.SAMN04488509_101284"/>
<dbReference type="GO" id="GO:0009228">
    <property type="term" value="P:thiamine biosynthetic process"/>
    <property type="evidence" value="ECO:0007669"/>
    <property type="project" value="InterPro"/>
</dbReference>
<dbReference type="Proteomes" id="UP000199603">
    <property type="component" value="Unassembled WGS sequence"/>
</dbReference>
<dbReference type="EMBL" id="FNAG01000001">
    <property type="protein sequence ID" value="SDD11416.1"/>
    <property type="molecule type" value="Genomic_DNA"/>
</dbReference>
<feature type="domain" description="Pyridoxamine kinase/Phosphomethylpyrimidine kinase" evidence="7">
    <location>
        <begin position="22"/>
        <end position="262"/>
    </location>
</feature>
<keyword evidence="4" id="KW-0547">Nucleotide-binding</keyword>
<dbReference type="GO" id="GO:0005524">
    <property type="term" value="F:ATP binding"/>
    <property type="evidence" value="ECO:0007669"/>
    <property type="project" value="UniProtKB-KW"/>
</dbReference>
<dbReference type="SUPFAM" id="SSF53613">
    <property type="entry name" value="Ribokinase-like"/>
    <property type="match status" value="1"/>
</dbReference>
<evidence type="ECO:0000256" key="1">
    <source>
        <dbReference type="ARBA" id="ARBA00004948"/>
    </source>
</evidence>
<evidence type="ECO:0000256" key="3">
    <source>
        <dbReference type="ARBA" id="ARBA00022679"/>
    </source>
</evidence>
<comment type="pathway">
    <text evidence="1">Cofactor biosynthesis; thiamine diphosphate biosynthesis.</text>
</comment>
<dbReference type="PANTHER" id="PTHR20858">
    <property type="entry name" value="PHOSPHOMETHYLPYRIMIDINE KINASE"/>
    <property type="match status" value="1"/>
</dbReference>
<dbReference type="AlphaFoldDB" id="A0A1G6S5D3"/>
<dbReference type="InterPro" id="IPR004399">
    <property type="entry name" value="HMP/HMP-P_kinase_dom"/>
</dbReference>
<evidence type="ECO:0000256" key="5">
    <source>
        <dbReference type="ARBA" id="ARBA00022777"/>
    </source>
</evidence>
<dbReference type="UniPathway" id="UPA00060">
    <property type="reaction ID" value="UER00138"/>
</dbReference>
<dbReference type="GO" id="GO:0005829">
    <property type="term" value="C:cytosol"/>
    <property type="evidence" value="ECO:0007669"/>
    <property type="project" value="TreeGrafter"/>
</dbReference>
<dbReference type="InterPro" id="IPR013749">
    <property type="entry name" value="PM/HMP-P_kinase-1"/>
</dbReference>
<evidence type="ECO:0000256" key="2">
    <source>
        <dbReference type="ARBA" id="ARBA00012135"/>
    </source>
</evidence>
<gene>
    <name evidence="8" type="ORF">SAMN04488509_101284</name>
</gene>
<dbReference type="GO" id="GO:0009229">
    <property type="term" value="P:thiamine diphosphate biosynthetic process"/>
    <property type="evidence" value="ECO:0007669"/>
    <property type="project" value="UniProtKB-UniPathway"/>
</dbReference>
<evidence type="ECO:0000256" key="6">
    <source>
        <dbReference type="ARBA" id="ARBA00022840"/>
    </source>
</evidence>
<dbReference type="Gene3D" id="3.40.1190.20">
    <property type="match status" value="1"/>
</dbReference>
<evidence type="ECO:0000259" key="7">
    <source>
        <dbReference type="Pfam" id="PF08543"/>
    </source>
</evidence>
<organism evidence="8 9">
    <name type="scientific">Aquimonas voraii</name>
    <dbReference type="NCBI Taxonomy" id="265719"/>
    <lineage>
        <taxon>Bacteria</taxon>
        <taxon>Pseudomonadati</taxon>
        <taxon>Pseudomonadota</taxon>
        <taxon>Gammaproteobacteria</taxon>
        <taxon>Lysobacterales</taxon>
        <taxon>Lysobacteraceae</taxon>
        <taxon>Aquimonas</taxon>
    </lineage>
</organism>
<dbReference type="OrthoDB" id="9810880at2"/>
<dbReference type="GO" id="GO:0008902">
    <property type="term" value="F:hydroxymethylpyrimidine kinase activity"/>
    <property type="evidence" value="ECO:0007669"/>
    <property type="project" value="UniProtKB-EC"/>
</dbReference>
<evidence type="ECO:0000256" key="4">
    <source>
        <dbReference type="ARBA" id="ARBA00022741"/>
    </source>
</evidence>
<dbReference type="Pfam" id="PF08543">
    <property type="entry name" value="Phos_pyr_kin"/>
    <property type="match status" value="1"/>
</dbReference>
<dbReference type="InterPro" id="IPR029056">
    <property type="entry name" value="Ribokinase-like"/>
</dbReference>
<keyword evidence="6" id="KW-0067">ATP-binding</keyword>
<evidence type="ECO:0000313" key="8">
    <source>
        <dbReference type="EMBL" id="SDD11416.1"/>
    </source>
</evidence>
<reference evidence="8 9" key="1">
    <citation type="submission" date="2016-10" db="EMBL/GenBank/DDBJ databases">
        <authorList>
            <person name="de Groot N.N."/>
        </authorList>
    </citation>
    <scope>NUCLEOTIDE SEQUENCE [LARGE SCALE GENOMIC DNA]</scope>
    <source>
        <strain evidence="8 9">DSM 16957</strain>
    </source>
</reference>
<name>A0A1G6S5D3_9GAMM</name>
<accession>A0A1G6S5D3</accession>
<dbReference type="PANTHER" id="PTHR20858:SF17">
    <property type="entry name" value="HYDROXYMETHYLPYRIMIDINE_PHOSPHOMETHYLPYRIMIDINE KINASE THI20-RELATED"/>
    <property type="match status" value="1"/>
</dbReference>
<dbReference type="CDD" id="cd01169">
    <property type="entry name" value="HMPP_kinase"/>
    <property type="match status" value="1"/>
</dbReference>
<dbReference type="FunFam" id="3.40.1190.20:FF:000003">
    <property type="entry name" value="Phosphomethylpyrimidine kinase ThiD"/>
    <property type="match status" value="1"/>
</dbReference>